<dbReference type="InterPro" id="IPR018300">
    <property type="entry name" value="Aminotrans_IV_CS"/>
</dbReference>
<comment type="pathway">
    <text evidence="7">Cofactor biosynthesis; tetrahydrofolate biosynthesis; 4-aminobenzoate from chorismate: step 2/2.</text>
</comment>
<evidence type="ECO:0000256" key="9">
    <source>
        <dbReference type="ARBA" id="ARBA00049529"/>
    </source>
</evidence>
<gene>
    <name evidence="12" type="ORF">GCM10023205_75570</name>
</gene>
<dbReference type="PANTHER" id="PTHR42743">
    <property type="entry name" value="AMINO-ACID AMINOTRANSFERASE"/>
    <property type="match status" value="1"/>
</dbReference>
<sequence length="278" mass="28734">MKIWLGDSTGGGLVHPEDATVSVVDHGFTVGDGVFETMKTVDGQAFALTRHLDRLTRSARGLGLPDPDHDLVRDACEQVLAANPTDGGARVRVTYTGGMAPLGSDRGGAPATLVVAVGPSRPPADRAAIATVPWTRNENAPTAGLKTTSYADNVVMLAHATRRGASEAVFANTAGNLCEGTGSNVFVGIGGKLLTPPLAAGCLGGITRALVLEWTDAEEADLPFAVLADADEVFITSSLRDIQPVDRVDDRELPGTPGPLTRSAMAAFAARAADDIDP</sequence>
<evidence type="ECO:0000313" key="12">
    <source>
        <dbReference type="EMBL" id="GAA4992071.1"/>
    </source>
</evidence>
<evidence type="ECO:0000256" key="11">
    <source>
        <dbReference type="RuleBase" id="RU004516"/>
    </source>
</evidence>
<keyword evidence="5" id="KW-0289">Folate biosynthesis</keyword>
<evidence type="ECO:0000313" key="13">
    <source>
        <dbReference type="Proteomes" id="UP001500466"/>
    </source>
</evidence>
<evidence type="ECO:0000256" key="5">
    <source>
        <dbReference type="ARBA" id="ARBA00022909"/>
    </source>
</evidence>
<dbReference type="Gene3D" id="3.30.470.10">
    <property type="match status" value="1"/>
</dbReference>
<dbReference type="SUPFAM" id="SSF56752">
    <property type="entry name" value="D-aminoacid aminotransferase-like PLP-dependent enzymes"/>
    <property type="match status" value="1"/>
</dbReference>
<evidence type="ECO:0000256" key="8">
    <source>
        <dbReference type="ARBA" id="ARBA00035676"/>
    </source>
</evidence>
<keyword evidence="4 11" id="KW-0663">Pyridoxal phosphate</keyword>
<dbReference type="InterPro" id="IPR050571">
    <property type="entry name" value="Class-IV_PLP-Dep_Aminotrnsfr"/>
</dbReference>
<dbReference type="Proteomes" id="UP001500466">
    <property type="component" value="Unassembled WGS sequence"/>
</dbReference>
<dbReference type="EC" id="4.1.3.38" evidence="8"/>
<organism evidence="12 13">
    <name type="scientific">Yinghuangia aomiensis</name>
    <dbReference type="NCBI Taxonomy" id="676205"/>
    <lineage>
        <taxon>Bacteria</taxon>
        <taxon>Bacillati</taxon>
        <taxon>Actinomycetota</taxon>
        <taxon>Actinomycetes</taxon>
        <taxon>Kitasatosporales</taxon>
        <taxon>Streptomycetaceae</taxon>
        <taxon>Yinghuangia</taxon>
    </lineage>
</organism>
<dbReference type="PROSITE" id="PS00770">
    <property type="entry name" value="AA_TRANSFER_CLASS_4"/>
    <property type="match status" value="1"/>
</dbReference>
<reference evidence="13" key="1">
    <citation type="journal article" date="2019" name="Int. J. Syst. Evol. Microbiol.">
        <title>The Global Catalogue of Microorganisms (GCM) 10K type strain sequencing project: providing services to taxonomists for standard genome sequencing and annotation.</title>
        <authorList>
            <consortium name="The Broad Institute Genomics Platform"/>
            <consortium name="The Broad Institute Genome Sequencing Center for Infectious Disease"/>
            <person name="Wu L."/>
            <person name="Ma J."/>
        </authorList>
    </citation>
    <scope>NUCLEOTIDE SEQUENCE [LARGE SCALE GENOMIC DNA]</scope>
    <source>
        <strain evidence="13">JCM 17986</strain>
    </source>
</reference>
<keyword evidence="6 12" id="KW-0456">Lyase</keyword>
<dbReference type="InterPro" id="IPR001544">
    <property type="entry name" value="Aminotrans_IV"/>
</dbReference>
<comment type="caution">
    <text evidence="12">The sequence shown here is derived from an EMBL/GenBank/DDBJ whole genome shotgun (WGS) entry which is preliminary data.</text>
</comment>
<evidence type="ECO:0000256" key="1">
    <source>
        <dbReference type="ARBA" id="ARBA00001933"/>
    </source>
</evidence>
<dbReference type="RefSeq" id="WP_345680379.1">
    <property type="nucleotide sequence ID" value="NZ_BAABHS010000046.1"/>
</dbReference>
<dbReference type="EMBL" id="BAABHS010000046">
    <property type="protein sequence ID" value="GAA4992071.1"/>
    <property type="molecule type" value="Genomic_DNA"/>
</dbReference>
<comment type="cofactor">
    <cofactor evidence="1 11">
        <name>pyridoxal 5'-phosphate</name>
        <dbReference type="ChEBI" id="CHEBI:597326"/>
    </cofactor>
</comment>
<dbReference type="GO" id="GO:0016829">
    <property type="term" value="F:lyase activity"/>
    <property type="evidence" value="ECO:0007669"/>
    <property type="project" value="UniProtKB-KW"/>
</dbReference>
<proteinExistence type="inferred from homology"/>
<comment type="subunit">
    <text evidence="3">Homodimer.</text>
</comment>
<dbReference type="Gene3D" id="3.20.10.10">
    <property type="entry name" value="D-amino Acid Aminotransferase, subunit A, domain 2"/>
    <property type="match status" value="1"/>
</dbReference>
<accession>A0ABP9IA34</accession>
<dbReference type="InterPro" id="IPR043131">
    <property type="entry name" value="BCAT-like_N"/>
</dbReference>
<evidence type="ECO:0000256" key="2">
    <source>
        <dbReference type="ARBA" id="ARBA00009320"/>
    </source>
</evidence>
<dbReference type="Pfam" id="PF01063">
    <property type="entry name" value="Aminotran_4"/>
    <property type="match status" value="1"/>
</dbReference>
<evidence type="ECO:0000256" key="6">
    <source>
        <dbReference type="ARBA" id="ARBA00023239"/>
    </source>
</evidence>
<comment type="catalytic activity">
    <reaction evidence="9">
        <text>4-amino-4-deoxychorismate = 4-aminobenzoate + pyruvate + H(+)</text>
        <dbReference type="Rhea" id="RHEA:16201"/>
        <dbReference type="ChEBI" id="CHEBI:15361"/>
        <dbReference type="ChEBI" id="CHEBI:15378"/>
        <dbReference type="ChEBI" id="CHEBI:17836"/>
        <dbReference type="ChEBI" id="CHEBI:58406"/>
        <dbReference type="EC" id="4.1.3.38"/>
    </reaction>
</comment>
<evidence type="ECO:0000256" key="10">
    <source>
        <dbReference type="RuleBase" id="RU004106"/>
    </source>
</evidence>
<comment type="similarity">
    <text evidence="2 10">Belongs to the class-IV pyridoxal-phosphate-dependent aminotransferase family.</text>
</comment>
<dbReference type="PANTHER" id="PTHR42743:SF11">
    <property type="entry name" value="AMINODEOXYCHORISMATE LYASE"/>
    <property type="match status" value="1"/>
</dbReference>
<keyword evidence="13" id="KW-1185">Reference proteome</keyword>
<name>A0ABP9IA34_9ACTN</name>
<dbReference type="InterPro" id="IPR043132">
    <property type="entry name" value="BCAT-like_C"/>
</dbReference>
<evidence type="ECO:0000256" key="4">
    <source>
        <dbReference type="ARBA" id="ARBA00022898"/>
    </source>
</evidence>
<dbReference type="CDD" id="cd01559">
    <property type="entry name" value="ADCL_like"/>
    <property type="match status" value="1"/>
</dbReference>
<evidence type="ECO:0000256" key="3">
    <source>
        <dbReference type="ARBA" id="ARBA00011738"/>
    </source>
</evidence>
<dbReference type="InterPro" id="IPR017824">
    <property type="entry name" value="Aminodeoxychorismate_lyase_IV"/>
</dbReference>
<dbReference type="InterPro" id="IPR036038">
    <property type="entry name" value="Aminotransferase-like"/>
</dbReference>
<protein>
    <recommendedName>
        <fullName evidence="8">aminodeoxychorismate lyase</fullName>
        <ecNumber evidence="8">4.1.3.38</ecNumber>
    </recommendedName>
</protein>
<evidence type="ECO:0000256" key="7">
    <source>
        <dbReference type="ARBA" id="ARBA00035633"/>
    </source>
</evidence>